<gene>
    <name evidence="3" type="ORF">ACFPET_19110</name>
</gene>
<dbReference type="InterPro" id="IPR011032">
    <property type="entry name" value="GroES-like_sf"/>
</dbReference>
<reference evidence="4" key="1">
    <citation type="journal article" date="2019" name="Int. J. Syst. Evol. Microbiol.">
        <title>The Global Catalogue of Microorganisms (GCM) 10K type strain sequencing project: providing services to taxonomists for standard genome sequencing and annotation.</title>
        <authorList>
            <consortium name="The Broad Institute Genomics Platform"/>
            <consortium name="The Broad Institute Genome Sequencing Center for Infectious Disease"/>
            <person name="Wu L."/>
            <person name="Ma J."/>
        </authorList>
    </citation>
    <scope>NUCLEOTIDE SEQUENCE [LARGE SCALE GENOMIC DNA]</scope>
    <source>
        <strain evidence="4">IBRC-M 10908</strain>
    </source>
</reference>
<evidence type="ECO:0000259" key="2">
    <source>
        <dbReference type="SMART" id="SM00829"/>
    </source>
</evidence>
<keyword evidence="4" id="KW-1185">Reference proteome</keyword>
<dbReference type="PANTHER" id="PTHR43205:SF7">
    <property type="entry name" value="PROSTAGLANDIN REDUCTASE 1"/>
    <property type="match status" value="1"/>
</dbReference>
<accession>A0ABV8U3Q9</accession>
<dbReference type="EMBL" id="JBHSDK010000028">
    <property type="protein sequence ID" value="MFC4337313.1"/>
    <property type="molecule type" value="Genomic_DNA"/>
</dbReference>
<dbReference type="PANTHER" id="PTHR43205">
    <property type="entry name" value="PROSTAGLANDIN REDUCTASE"/>
    <property type="match status" value="1"/>
</dbReference>
<evidence type="ECO:0000313" key="4">
    <source>
        <dbReference type="Proteomes" id="UP001595823"/>
    </source>
</evidence>
<dbReference type="Pfam" id="PF00107">
    <property type="entry name" value="ADH_zinc_N"/>
    <property type="match status" value="1"/>
</dbReference>
<dbReference type="Pfam" id="PF16884">
    <property type="entry name" value="ADH_N_2"/>
    <property type="match status" value="1"/>
</dbReference>
<feature type="domain" description="Enoyl reductase (ER)" evidence="2">
    <location>
        <begin position="23"/>
        <end position="339"/>
    </location>
</feature>
<sequence length="343" mass="35722">MTTRQTAGNRTATEIRLASRPVGTPVPADFAFTEVDLPELAEGQILVRNTWMSVDPYQRERMRLDVAWAPPYEVGEAVDGPALGEVVESRAPAIPVGSTVVHFLGWRDLAVVDAAAATPVDPDLASPTDLMGPLGTTGLTAYIALTEIAPVKEGDVVFISAAAGAVGSIAGQLARRFGASTVIGSAGGPAKGEKIVERFGYDAAVDYKAGDLRGQLAAAAPEGIDVYIDNVGGEHLEAGLDALRHRGKAAIVGNVSGYNETGTPTGPSNYFDIAAKELTVRGVLVGHHFGAWADYISEASQWLAEGSLASEATVVDGLEKAPDAFIGMLKGENVGKMLVRLGE</sequence>
<dbReference type="InterPro" id="IPR020843">
    <property type="entry name" value="ER"/>
</dbReference>
<evidence type="ECO:0000313" key="3">
    <source>
        <dbReference type="EMBL" id="MFC4337313.1"/>
    </source>
</evidence>
<organism evidence="3 4">
    <name type="scientific">Salininema proteolyticum</name>
    <dbReference type="NCBI Taxonomy" id="1607685"/>
    <lineage>
        <taxon>Bacteria</taxon>
        <taxon>Bacillati</taxon>
        <taxon>Actinomycetota</taxon>
        <taxon>Actinomycetes</taxon>
        <taxon>Glycomycetales</taxon>
        <taxon>Glycomycetaceae</taxon>
        <taxon>Salininema</taxon>
    </lineage>
</organism>
<evidence type="ECO:0000256" key="1">
    <source>
        <dbReference type="ARBA" id="ARBA00023002"/>
    </source>
</evidence>
<dbReference type="InterPro" id="IPR041694">
    <property type="entry name" value="ADH_N_2"/>
</dbReference>
<dbReference type="InterPro" id="IPR045010">
    <property type="entry name" value="MDR_fam"/>
</dbReference>
<dbReference type="Proteomes" id="UP001595823">
    <property type="component" value="Unassembled WGS sequence"/>
</dbReference>
<keyword evidence="1 3" id="KW-0560">Oxidoreductase</keyword>
<dbReference type="RefSeq" id="WP_380624172.1">
    <property type="nucleotide sequence ID" value="NZ_JBHSDK010000028.1"/>
</dbReference>
<dbReference type="Gene3D" id="3.40.50.720">
    <property type="entry name" value="NAD(P)-binding Rossmann-like Domain"/>
    <property type="match status" value="1"/>
</dbReference>
<dbReference type="SUPFAM" id="SSF51735">
    <property type="entry name" value="NAD(P)-binding Rossmann-fold domains"/>
    <property type="match status" value="1"/>
</dbReference>
<dbReference type="CDD" id="cd05288">
    <property type="entry name" value="PGDH"/>
    <property type="match status" value="1"/>
</dbReference>
<comment type="caution">
    <text evidence="3">The sequence shown here is derived from an EMBL/GenBank/DDBJ whole genome shotgun (WGS) entry which is preliminary data.</text>
</comment>
<protein>
    <submittedName>
        <fullName evidence="3">NADP-dependent oxidoreductase</fullName>
        <ecNumber evidence="3">1.-.-.-</ecNumber>
    </submittedName>
</protein>
<dbReference type="InterPro" id="IPR013149">
    <property type="entry name" value="ADH-like_C"/>
</dbReference>
<proteinExistence type="predicted"/>
<dbReference type="SMART" id="SM00829">
    <property type="entry name" value="PKS_ER"/>
    <property type="match status" value="1"/>
</dbReference>
<dbReference type="EC" id="1.-.-.-" evidence="3"/>
<dbReference type="GO" id="GO:0016491">
    <property type="term" value="F:oxidoreductase activity"/>
    <property type="evidence" value="ECO:0007669"/>
    <property type="project" value="UniProtKB-KW"/>
</dbReference>
<dbReference type="SUPFAM" id="SSF50129">
    <property type="entry name" value="GroES-like"/>
    <property type="match status" value="1"/>
</dbReference>
<dbReference type="Gene3D" id="3.90.180.10">
    <property type="entry name" value="Medium-chain alcohol dehydrogenases, catalytic domain"/>
    <property type="match status" value="1"/>
</dbReference>
<dbReference type="InterPro" id="IPR036291">
    <property type="entry name" value="NAD(P)-bd_dom_sf"/>
</dbReference>
<name>A0ABV8U3Q9_9ACTN</name>